<feature type="signal peptide" evidence="1">
    <location>
        <begin position="1"/>
        <end position="18"/>
    </location>
</feature>
<dbReference type="PROSITE" id="PS51257">
    <property type="entry name" value="PROKAR_LIPOPROTEIN"/>
    <property type="match status" value="1"/>
</dbReference>
<dbReference type="Pfam" id="PF16816">
    <property type="entry name" value="DotD"/>
    <property type="match status" value="1"/>
</dbReference>
<dbReference type="EMBL" id="PQVP01000006">
    <property type="protein sequence ID" value="POZ80167.1"/>
    <property type="molecule type" value="Genomic_DNA"/>
</dbReference>
<evidence type="ECO:0000256" key="1">
    <source>
        <dbReference type="SAM" id="SignalP"/>
    </source>
</evidence>
<dbReference type="InterPro" id="IPR031817">
    <property type="entry name" value="DotD"/>
</dbReference>
<evidence type="ECO:0000313" key="2">
    <source>
        <dbReference type="EMBL" id="POZ80167.1"/>
    </source>
</evidence>
<dbReference type="AlphaFoldDB" id="A0A2S5DM56"/>
<feature type="chain" id="PRO_5015486502" evidence="1">
    <location>
        <begin position="19"/>
        <end position="160"/>
    </location>
</feature>
<evidence type="ECO:0000313" key="3">
    <source>
        <dbReference type="Proteomes" id="UP000238655"/>
    </source>
</evidence>
<name>A0A2S5DM56_9BURK</name>
<sequence>MRKMWFIVVAAGSLTACAVQPTKDGNALSKDPAYQSLQRSAKSIQESLAMLAESEQYEKMKLKPHEPRIYAQIPGMEKVVTMPWQGTLEQATSKLASFCGYDVKMMGKPPALPILVQIGNEPATVSDLMRNLGIQAGSRADIVVDATQRIVEVRYGDGGL</sequence>
<organism evidence="2 3">
    <name type="scientific">Burkholderia contaminans</name>
    <dbReference type="NCBI Taxonomy" id="488447"/>
    <lineage>
        <taxon>Bacteria</taxon>
        <taxon>Pseudomonadati</taxon>
        <taxon>Pseudomonadota</taxon>
        <taxon>Betaproteobacteria</taxon>
        <taxon>Burkholderiales</taxon>
        <taxon>Burkholderiaceae</taxon>
        <taxon>Burkholderia</taxon>
        <taxon>Burkholderia cepacia complex</taxon>
    </lineage>
</organism>
<accession>A0A2S5DM56</accession>
<comment type="caution">
    <text evidence="2">The sequence shown here is derived from an EMBL/GenBank/DDBJ whole genome shotgun (WGS) entry which is preliminary data.</text>
</comment>
<dbReference type="InterPro" id="IPR038140">
    <property type="entry name" value="DotD_sf"/>
</dbReference>
<gene>
    <name evidence="2" type="ORF">C3743_40010</name>
</gene>
<dbReference type="Gene3D" id="3.55.50.60">
    <property type="entry name" value="DotD protein"/>
    <property type="match status" value="1"/>
</dbReference>
<keyword evidence="1" id="KW-0732">Signal</keyword>
<protein>
    <submittedName>
        <fullName evidence="2">Type IV secretion protein DotD</fullName>
    </submittedName>
</protein>
<proteinExistence type="predicted"/>
<reference evidence="2 3" key="1">
    <citation type="submission" date="2018-01" db="EMBL/GenBank/DDBJ databases">
        <title>Successful Treatment of Persistent Burkholderia cepacia Bacteremia with Ceftazidime-Avibactam.</title>
        <authorList>
            <person name="Tamma P."/>
            <person name="Fan Y."/>
            <person name="Bergman Y."/>
            <person name="Sick-Samuels A."/>
            <person name="Hsu A."/>
            <person name="Timp W."/>
            <person name="Simner P."/>
        </authorList>
    </citation>
    <scope>NUCLEOTIDE SEQUENCE [LARGE SCALE GENOMIC DNA]</scope>
    <source>
        <strain evidence="2 3">170816</strain>
    </source>
</reference>
<dbReference type="Proteomes" id="UP000238655">
    <property type="component" value="Unassembled WGS sequence"/>
</dbReference>